<reference evidence="1" key="1">
    <citation type="submission" date="2021-05" db="EMBL/GenBank/DDBJ databases">
        <authorList>
            <person name="Pan Q."/>
            <person name="Jouanno E."/>
            <person name="Zahm M."/>
            <person name="Klopp C."/>
            <person name="Cabau C."/>
            <person name="Louis A."/>
            <person name="Berthelot C."/>
            <person name="Parey E."/>
            <person name="Roest Crollius H."/>
            <person name="Montfort J."/>
            <person name="Robinson-Rechavi M."/>
            <person name="Bouchez O."/>
            <person name="Lampietro C."/>
            <person name="Lopez Roques C."/>
            <person name="Donnadieu C."/>
            <person name="Postlethwait J."/>
            <person name="Bobe J."/>
            <person name="Dillon D."/>
            <person name="Chandos A."/>
            <person name="von Hippel F."/>
            <person name="Guiguen Y."/>
        </authorList>
    </citation>
    <scope>NUCLEOTIDE SEQUENCE</scope>
    <source>
        <strain evidence="1">YG-Jan2019</strain>
    </source>
</reference>
<protein>
    <submittedName>
        <fullName evidence="1">Uncharacterized protein</fullName>
    </submittedName>
</protein>
<organism evidence="1 2">
    <name type="scientific">Dallia pectoralis</name>
    <name type="common">Alaska blackfish</name>
    <dbReference type="NCBI Taxonomy" id="75939"/>
    <lineage>
        <taxon>Eukaryota</taxon>
        <taxon>Metazoa</taxon>
        <taxon>Chordata</taxon>
        <taxon>Craniata</taxon>
        <taxon>Vertebrata</taxon>
        <taxon>Euteleostomi</taxon>
        <taxon>Actinopterygii</taxon>
        <taxon>Neopterygii</taxon>
        <taxon>Teleostei</taxon>
        <taxon>Protacanthopterygii</taxon>
        <taxon>Esociformes</taxon>
        <taxon>Umbridae</taxon>
        <taxon>Dallia</taxon>
    </lineage>
</organism>
<evidence type="ECO:0000313" key="2">
    <source>
        <dbReference type="Proteomes" id="UP001157502"/>
    </source>
</evidence>
<dbReference type="Proteomes" id="UP001157502">
    <property type="component" value="Chromosome 10"/>
</dbReference>
<proteinExistence type="predicted"/>
<accession>A0ACC2GQG5</accession>
<name>A0ACC2GQG5_DALPE</name>
<evidence type="ECO:0000313" key="1">
    <source>
        <dbReference type="EMBL" id="KAJ8005984.1"/>
    </source>
</evidence>
<dbReference type="EMBL" id="CM055737">
    <property type="protein sequence ID" value="KAJ8005984.1"/>
    <property type="molecule type" value="Genomic_DNA"/>
</dbReference>
<comment type="caution">
    <text evidence="1">The sequence shown here is derived from an EMBL/GenBank/DDBJ whole genome shotgun (WGS) entry which is preliminary data.</text>
</comment>
<keyword evidence="2" id="KW-1185">Reference proteome</keyword>
<sequence length="1018" mass="111390">MTQAASVDFKLASTIMETSWPGEYLSSHDKCHPCYPTCSRCTGPEMEDCVSCPARRFLHHGECVIQCPPGRYGMEGQCLLCHHSCQECDDEGPDNCTSCGDKFQTDRYFYGGECREACPEGFFPTLQRHCETCPVNCSVCTSSDLCVQCSTSHYLRDGLCVALQCAKGELEVSGDDECLLCEEGCRTCRPNDPKQCVTCVKEYYQFQTDCYRICPNGTYGVNTMACVTCEDQRCVNCDQNQCYWCAEGFYLSDGGCVEQCEMGFFVDEENQECEPCHRTCRSCDGPNYDDCDSCEDDITLTNGECVESGSDSCPEKHFPKGQGKCEQCHSSCQTCTGSGVDECNTCSQGHFLTAQQACLTECPSGTFGNATSGRCDDCLPGCDLCQNGTQCQKCRSGRIRLYLQDGHCVPECQRGYPRKGECQPCAPECAHCQGNASHCLSCAKDYQLLGHACRGRCPAGYYSCEGQCLRCPSDCLECSEGGLCKECDEYYFLYEDSCVDYCPEGFFPSEGQRECVSCHTNCASCDGPDADDCDLCRNPAAVRYNGECLDGCPSDTYLHIATSECRDCDRSCVTCSGPESSSCLSCGLNMQKDSGGHCVSSSNCFSNTNEDVTGDCQTCHPSCHQCSGPSRADCLSCHPETLLFNQTCVDECPVGFYGDTVGHACKRCHDSCLSCAGRHGVQCTSCRPGLFKQGHSCVETCAASHFGNTTTGRCDRCYPSCDTCTGRGIGDCLKCREGFFYLRQTGGQCVQTCPKNYYPEDIYNKCLKCHPTCKTCSAGGPLFCTSCFKGFRFIGGICDSRCSVGSYDASPISSSNPQCKECDTSCLACKGPGSGDCILCPAGELLADDGRCLTCCRNGTRPKSGPIPFDCCDCRTSSVECILGVNFMFRGIEELPEWHPMHFIMTTMLLVLGLGAALFLVLHMRSKAGAAQYQTKTGGYQKLDSNGNGRGASVYQESAYGEYNDRIVDDDDDEEDADDDEDIVYMGQDGTVYRKFKYGLLEEDDIEMEYDDESYSFR</sequence>
<gene>
    <name evidence="1" type="ORF">DPEC_G00123560</name>
</gene>